<evidence type="ECO:0000313" key="3">
    <source>
        <dbReference type="EMBL" id="AWI52234.1"/>
    </source>
</evidence>
<evidence type="ECO:0000313" key="4">
    <source>
        <dbReference type="Proteomes" id="UP000244892"/>
    </source>
</evidence>
<feature type="domain" description="Ice-binding protein C-terminal" evidence="2">
    <location>
        <begin position="189"/>
        <end position="213"/>
    </location>
</feature>
<dbReference type="Pfam" id="PF07589">
    <property type="entry name" value="PEP-CTERM"/>
    <property type="match status" value="1"/>
</dbReference>
<evidence type="ECO:0000259" key="2">
    <source>
        <dbReference type="Pfam" id="PF07589"/>
    </source>
</evidence>
<organism evidence="3 4">
    <name type="scientific">Aquabacterium olei</name>
    <dbReference type="NCBI Taxonomy" id="1296669"/>
    <lineage>
        <taxon>Bacteria</taxon>
        <taxon>Pseudomonadati</taxon>
        <taxon>Pseudomonadota</taxon>
        <taxon>Betaproteobacteria</taxon>
        <taxon>Burkholderiales</taxon>
        <taxon>Aquabacterium</taxon>
    </lineage>
</organism>
<sequence length="215" mass="22255">MSNGTVEHPGNTTGMRDAGTPGNPDNQVTSCKAGNRSHPLPFSGTTKMYSKLLPLALAAFVSTSAFATPDVKTFTINAPLETFGTAGWTSSVITHPEGRAFEDSFVFTIGGMADVDYGYTLNTRGGKYLELTQVTLKGDGYNIVKTGSATELSSFTFDGLLGGTYTLTLAGLSTGKTGGQYQVTIGAAPVPEPEALALALAGLGVAGFVARRKQA</sequence>
<feature type="compositionally biased region" description="Polar residues" evidence="1">
    <location>
        <begin position="23"/>
        <end position="32"/>
    </location>
</feature>
<protein>
    <recommendedName>
        <fullName evidence="2">Ice-binding protein C-terminal domain-containing protein</fullName>
    </recommendedName>
</protein>
<reference evidence="3 4" key="1">
    <citation type="submission" date="2018-05" db="EMBL/GenBank/DDBJ databases">
        <title>complete genome sequence of Aquabacterium olei NBRC 110486.</title>
        <authorList>
            <person name="Tang B."/>
            <person name="Chang J."/>
            <person name="Zhang L."/>
            <person name="Yang H."/>
        </authorList>
    </citation>
    <scope>NUCLEOTIDE SEQUENCE [LARGE SCALE GENOMIC DNA]</scope>
    <source>
        <strain evidence="3 4">NBRC 110486</strain>
    </source>
</reference>
<feature type="region of interest" description="Disordered" evidence="1">
    <location>
        <begin position="1"/>
        <end position="37"/>
    </location>
</feature>
<dbReference type="InterPro" id="IPR013424">
    <property type="entry name" value="Ice-binding_C"/>
</dbReference>
<keyword evidence="4" id="KW-1185">Reference proteome</keyword>
<name>A0A2U8FPC5_9BURK</name>
<gene>
    <name evidence="3" type="ORF">DEH84_01370</name>
</gene>
<dbReference type="AlphaFoldDB" id="A0A2U8FPC5"/>
<evidence type="ECO:0000256" key="1">
    <source>
        <dbReference type="SAM" id="MobiDB-lite"/>
    </source>
</evidence>
<dbReference type="Proteomes" id="UP000244892">
    <property type="component" value="Chromosome"/>
</dbReference>
<proteinExistence type="predicted"/>
<accession>A0A2U8FPC5</accession>
<dbReference type="EMBL" id="CP029210">
    <property type="protein sequence ID" value="AWI52234.1"/>
    <property type="molecule type" value="Genomic_DNA"/>
</dbReference>
<feature type="compositionally biased region" description="Polar residues" evidence="1">
    <location>
        <begin position="1"/>
        <end position="14"/>
    </location>
</feature>
<dbReference type="KEGG" id="aon:DEH84_01370"/>
<dbReference type="NCBIfam" id="NF038126">
    <property type="entry name" value="PEP_CTERM_FxDxF"/>
    <property type="match status" value="1"/>
</dbReference>